<proteinExistence type="predicted"/>
<dbReference type="GO" id="GO:0005815">
    <property type="term" value="C:microtubule organizing center"/>
    <property type="evidence" value="ECO:0007669"/>
    <property type="project" value="TreeGrafter"/>
</dbReference>
<dbReference type="AlphaFoldDB" id="K0KQK1"/>
<reference evidence="1 2" key="1">
    <citation type="journal article" date="2012" name="Eukaryot. Cell">
        <title>Draft genome sequence of Wickerhamomyces ciferrii NRRL Y-1031 F-60-10.</title>
        <authorList>
            <person name="Schneider J."/>
            <person name="Andrea H."/>
            <person name="Blom J."/>
            <person name="Jaenicke S."/>
            <person name="Ruckert C."/>
            <person name="Schorsch C."/>
            <person name="Szczepanowski R."/>
            <person name="Farwick M."/>
            <person name="Goesmann A."/>
            <person name="Puhler A."/>
            <person name="Schaffer S."/>
            <person name="Tauch A."/>
            <person name="Kohler T."/>
            <person name="Brinkrolf K."/>
        </authorList>
    </citation>
    <scope>NUCLEOTIDE SEQUENCE [LARGE SCALE GENOMIC DNA]</scope>
    <source>
        <strain evidence="2">ATCC 14091 / BCRC 22168 / CBS 111 / JCM 3599 / NBRC 0793 / NRRL Y-1031 F-60-10</strain>
    </source>
</reference>
<dbReference type="Proteomes" id="UP000009328">
    <property type="component" value="Unassembled WGS sequence"/>
</dbReference>
<organism evidence="1 2">
    <name type="scientific">Wickerhamomyces ciferrii (strain ATCC 14091 / BCRC 22168 / CBS 111 / JCM 3599 / NBRC 0793 / NRRL Y-1031 F-60-10)</name>
    <name type="common">Yeast</name>
    <name type="synonym">Pichia ciferrii</name>
    <dbReference type="NCBI Taxonomy" id="1206466"/>
    <lineage>
        <taxon>Eukaryota</taxon>
        <taxon>Fungi</taxon>
        <taxon>Dikarya</taxon>
        <taxon>Ascomycota</taxon>
        <taxon>Saccharomycotina</taxon>
        <taxon>Saccharomycetes</taxon>
        <taxon>Phaffomycetales</taxon>
        <taxon>Wickerhamomycetaceae</taxon>
        <taxon>Wickerhamomyces</taxon>
    </lineage>
</organism>
<dbReference type="eggNOG" id="ENOG502SWSU">
    <property type="taxonomic scope" value="Eukaryota"/>
</dbReference>
<dbReference type="SUPFAM" id="SSF82171">
    <property type="entry name" value="DPP6 N-terminal domain-like"/>
    <property type="match status" value="1"/>
</dbReference>
<dbReference type="PANTHER" id="PTHR16220:SF0">
    <property type="entry name" value="WD REPEAT-CONTAINING PROTEIN WRAP73"/>
    <property type="match status" value="1"/>
</dbReference>
<dbReference type="PANTHER" id="PTHR16220">
    <property type="entry name" value="WD REPEAT PROTEIN 8-RELATED"/>
    <property type="match status" value="1"/>
</dbReference>
<protein>
    <submittedName>
        <fullName evidence="1">WD repeat-containing protein</fullName>
    </submittedName>
</protein>
<name>K0KQK1_WICCF</name>
<dbReference type="EMBL" id="CAIF01000083">
    <property type="protein sequence ID" value="CCH43538.1"/>
    <property type="molecule type" value="Genomic_DNA"/>
</dbReference>
<sequence length="526" mass="59761">MSLIDRSSNFSFSSITPVISPCGQNIAYINGSKLVIRKTETLSLVRVIKIKLKNKSPFIKVSQIQWEHEYNEVSNKIAVLIGNENIIKIYDILDESVDITIIEDDVFGIQNFEWLPPREDETEESAYEGSKQIIVFTEAEISANIYSLDYSRPILSIEKPKFNKILLKPNSNIFSIITLTNNQIYSINLINKSSSIEFFNSVQLSSFLNLTESIQWSPDGQWILCNDASIGGINIQIFSLFNESLSQRKPIFKFIDDFDPLGAIETKWVDNSSILISDHYEQIHYLEFSTGLEISYTIRHRSSVDNTIVWKQDLTLSKYQKKQNYYKIPQISSLPLVSSGIFKFLIKDNYLFSVTKSMPSAVFVWSLSNKVTEPLDVIVTNSKVKDIQLSKNNHLLIVNEDSISIWNSTWSSPLSFPAIIENSGSLVKGATLTELSEGNSSILIWFNDNFNVLKLKLDSSNDFDTISMDTEQFDTIRNGSPALIDDSTNVVKLARGVQQSEWGHNNTASIEVEDTFMNKRRKPLLK</sequence>
<dbReference type="InParanoid" id="K0KQK1"/>
<dbReference type="HOGENOM" id="CLU_031204_0_0_1"/>
<dbReference type="GO" id="GO:1990811">
    <property type="term" value="C:MWP complex"/>
    <property type="evidence" value="ECO:0007669"/>
    <property type="project" value="TreeGrafter"/>
</dbReference>
<dbReference type="GO" id="GO:1990810">
    <property type="term" value="P:microtubule anchoring at mitotic spindle pole body"/>
    <property type="evidence" value="ECO:0007669"/>
    <property type="project" value="TreeGrafter"/>
</dbReference>
<evidence type="ECO:0000313" key="2">
    <source>
        <dbReference type="Proteomes" id="UP000009328"/>
    </source>
</evidence>
<dbReference type="InterPro" id="IPR052778">
    <property type="entry name" value="Centrosome-WD_assoc"/>
</dbReference>
<comment type="caution">
    <text evidence="1">The sequence shown here is derived from an EMBL/GenBank/DDBJ whole genome shotgun (WGS) entry which is preliminary data.</text>
</comment>
<accession>K0KQK1</accession>
<evidence type="ECO:0000313" key="1">
    <source>
        <dbReference type="EMBL" id="CCH43538.1"/>
    </source>
</evidence>
<gene>
    <name evidence="1" type="ORF">BN7_3090</name>
</gene>
<keyword evidence="2" id="KW-1185">Reference proteome</keyword>